<feature type="transmembrane region" description="Helical" evidence="1">
    <location>
        <begin position="6"/>
        <end position="23"/>
    </location>
</feature>
<name>A0ABW9FZL9_9NOCA</name>
<accession>A0ABW9FZL9</accession>
<evidence type="ECO:0000256" key="1">
    <source>
        <dbReference type="SAM" id="Phobius"/>
    </source>
</evidence>
<evidence type="ECO:0000313" key="2">
    <source>
        <dbReference type="EMBL" id="MFM1730758.1"/>
    </source>
</evidence>
<protein>
    <submittedName>
        <fullName evidence="2">Uncharacterized protein</fullName>
    </submittedName>
</protein>
<keyword evidence="1" id="KW-0812">Transmembrane</keyword>
<organism evidence="2 3">
    <name type="scientific">Prescottella soli</name>
    <dbReference type="NCBI Taxonomy" id="1543852"/>
    <lineage>
        <taxon>Bacteria</taxon>
        <taxon>Bacillati</taxon>
        <taxon>Actinomycetota</taxon>
        <taxon>Actinomycetes</taxon>
        <taxon>Mycobacteriales</taxon>
        <taxon>Nocardiaceae</taxon>
        <taxon>Prescottella</taxon>
    </lineage>
</organism>
<keyword evidence="3" id="KW-1185">Reference proteome</keyword>
<dbReference type="EMBL" id="JBDLNU010000005">
    <property type="protein sequence ID" value="MFM1730758.1"/>
    <property type="molecule type" value="Genomic_DNA"/>
</dbReference>
<keyword evidence="1" id="KW-0472">Membrane</keyword>
<dbReference type="Proteomes" id="UP001629744">
    <property type="component" value="Unassembled WGS sequence"/>
</dbReference>
<proteinExistence type="predicted"/>
<dbReference type="RefSeq" id="WP_348603789.1">
    <property type="nucleotide sequence ID" value="NZ_CP157276.1"/>
</dbReference>
<reference evidence="2 3" key="1">
    <citation type="submission" date="2023-11" db="EMBL/GenBank/DDBJ databases">
        <authorList>
            <person name="Val-Calvo J."/>
            <person name="Scortti M."/>
            <person name="Vazquez-Boland J."/>
        </authorList>
    </citation>
    <scope>NUCLEOTIDE SEQUENCE [LARGE SCALE GENOMIC DNA]</scope>
    <source>
        <strain evidence="2 3">DSM 46662</strain>
    </source>
</reference>
<evidence type="ECO:0000313" key="3">
    <source>
        <dbReference type="Proteomes" id="UP001629744"/>
    </source>
</evidence>
<comment type="caution">
    <text evidence="2">The sequence shown here is derived from an EMBL/GenBank/DDBJ whole genome shotgun (WGS) entry which is preliminary data.</text>
</comment>
<gene>
    <name evidence="2" type="ORF">ABEU19_004296</name>
</gene>
<sequence length="55" mass="6053">MSWLWIALGAWIIVALGAAVLIGRSIRRADREELGSTLDWNPAGLESQDAPHPRD</sequence>
<keyword evidence="1" id="KW-1133">Transmembrane helix</keyword>